<gene>
    <name evidence="2" type="ORF">L0665_10640</name>
</gene>
<accession>A0A9Q4KWH5</accession>
<dbReference type="Proteomes" id="UP001143747">
    <property type="component" value="Unassembled WGS sequence"/>
</dbReference>
<dbReference type="RefSeq" id="WP_274925670.1">
    <property type="nucleotide sequence ID" value="NZ_JAKELO010000002.1"/>
</dbReference>
<dbReference type="AlphaFoldDB" id="A0A9Q4KWH5"/>
<name>A0A9Q4KWH5_9EURY</name>
<keyword evidence="3" id="KW-1185">Reference proteome</keyword>
<organism evidence="2 3">
    <name type="scientific">Methanogenium marinum</name>
    <dbReference type="NCBI Taxonomy" id="348610"/>
    <lineage>
        <taxon>Archaea</taxon>
        <taxon>Methanobacteriati</taxon>
        <taxon>Methanobacteriota</taxon>
        <taxon>Stenosarchaea group</taxon>
        <taxon>Methanomicrobia</taxon>
        <taxon>Methanomicrobiales</taxon>
        <taxon>Methanomicrobiaceae</taxon>
        <taxon>Methanogenium</taxon>
    </lineage>
</organism>
<sequence>MLPEGRQVANIKGSFKELIEFTGQIIAGISARGPNGEGYLLIEKGNPAIAQYNENGTELKGNDAVIFFREQPFLEYTVSSYKESELREVITYSIRNKWLVDQKSLPAEEKAIFSEEEKLETILRQPGVIAVSSFFEGFPINSRGDGDFEHAAAIAEDLLRAGARISDDLGIGILEQIILETPEGKCILAPFEDLYLVVLTSTDANLGLIRLAIKGVQKQ</sequence>
<dbReference type="Gene3D" id="3.30.450.30">
    <property type="entry name" value="Dynein light chain 2a, cytoplasmic"/>
    <property type="match status" value="1"/>
</dbReference>
<dbReference type="SUPFAM" id="SSF103196">
    <property type="entry name" value="Roadblock/LC7 domain"/>
    <property type="match status" value="1"/>
</dbReference>
<reference evidence="2" key="1">
    <citation type="submission" date="2022-01" db="EMBL/GenBank/DDBJ databases">
        <title>Draft genome of Methanogenium marinum DSM 15558.</title>
        <authorList>
            <person name="Chen S.-C."/>
            <person name="You Y.-T."/>
        </authorList>
    </citation>
    <scope>NUCLEOTIDE SEQUENCE</scope>
    <source>
        <strain evidence="2">DSM 15558</strain>
    </source>
</reference>
<dbReference type="SMART" id="SM00960">
    <property type="entry name" value="Robl_LC7"/>
    <property type="match status" value="1"/>
</dbReference>
<feature type="domain" description="Roadblock/LAMTOR2" evidence="1">
    <location>
        <begin position="115"/>
        <end position="200"/>
    </location>
</feature>
<comment type="caution">
    <text evidence="2">The sequence shown here is derived from an EMBL/GenBank/DDBJ whole genome shotgun (WGS) entry which is preliminary data.</text>
</comment>
<dbReference type="EMBL" id="JAKELO010000002">
    <property type="protein sequence ID" value="MDE4909066.1"/>
    <property type="molecule type" value="Genomic_DNA"/>
</dbReference>
<dbReference type="Pfam" id="PF03259">
    <property type="entry name" value="Robl_LC7"/>
    <property type="match status" value="1"/>
</dbReference>
<evidence type="ECO:0000313" key="3">
    <source>
        <dbReference type="Proteomes" id="UP001143747"/>
    </source>
</evidence>
<protein>
    <submittedName>
        <fullName evidence="2">Roadblock/LC7 domain-containing protein</fullName>
    </submittedName>
</protein>
<dbReference type="InterPro" id="IPR004942">
    <property type="entry name" value="Roadblock/LAMTOR2_dom"/>
</dbReference>
<evidence type="ECO:0000313" key="2">
    <source>
        <dbReference type="EMBL" id="MDE4909066.1"/>
    </source>
</evidence>
<proteinExistence type="predicted"/>
<evidence type="ECO:0000259" key="1">
    <source>
        <dbReference type="SMART" id="SM00960"/>
    </source>
</evidence>